<comment type="caution">
    <text evidence="1">The sequence shown here is derived from an EMBL/GenBank/DDBJ whole genome shotgun (WGS) entry which is preliminary data.</text>
</comment>
<sequence>MRKFICDIVRSNTFLRLLLLVQKNKKRKSDSNEVIQLITETVENIQVAVQDQEINRNPVEGVKNKVGRKAKKVKVFKERSNKGGRPRKENTEELSRWTISRRAFDLAEEKGFDVRSFQAALKMSLKKEKDKADDAEHLRATQENSTGPQLVNDDEISQDDSNDMNPAPDIERDIFTDALGVRVKHHSNQVTRTYSRQTPESAADLYLTMDLSKEKYSNLVKELRSRNCNILPGYDAMRSLKALQECLPPKTVSTETEVRSSLQDMLNQPHANISGMRLVLMLILHHGWTPEDVRNLMLTVAWGFDSSAGHNNSHQKCQDKTLESKSPQTSLLVTSVTIVELAS</sequence>
<gene>
    <name evidence="1" type="ORF">QAD02_013774</name>
</gene>
<reference evidence="1" key="1">
    <citation type="submission" date="2023-04" db="EMBL/GenBank/DDBJ databases">
        <title>A chromosome-level genome assembly of the parasitoid wasp Eretmocerus hayati.</title>
        <authorList>
            <person name="Zhong Y."/>
            <person name="Liu S."/>
            <person name="Liu Y."/>
        </authorList>
    </citation>
    <scope>NUCLEOTIDE SEQUENCE</scope>
    <source>
        <strain evidence="1">ZJU_SS_LIU_2023</strain>
    </source>
</reference>
<protein>
    <submittedName>
        <fullName evidence="1">Uncharacterized protein</fullName>
    </submittedName>
</protein>
<keyword evidence="2" id="KW-1185">Reference proteome</keyword>
<evidence type="ECO:0000313" key="1">
    <source>
        <dbReference type="EMBL" id="KAJ8677987.1"/>
    </source>
</evidence>
<evidence type="ECO:0000313" key="2">
    <source>
        <dbReference type="Proteomes" id="UP001239111"/>
    </source>
</evidence>
<dbReference type="EMBL" id="CM056742">
    <property type="protein sequence ID" value="KAJ8677987.1"/>
    <property type="molecule type" value="Genomic_DNA"/>
</dbReference>
<proteinExistence type="predicted"/>
<name>A0ACC2P3Q5_9HYME</name>
<organism evidence="1 2">
    <name type="scientific">Eretmocerus hayati</name>
    <dbReference type="NCBI Taxonomy" id="131215"/>
    <lineage>
        <taxon>Eukaryota</taxon>
        <taxon>Metazoa</taxon>
        <taxon>Ecdysozoa</taxon>
        <taxon>Arthropoda</taxon>
        <taxon>Hexapoda</taxon>
        <taxon>Insecta</taxon>
        <taxon>Pterygota</taxon>
        <taxon>Neoptera</taxon>
        <taxon>Endopterygota</taxon>
        <taxon>Hymenoptera</taxon>
        <taxon>Apocrita</taxon>
        <taxon>Proctotrupomorpha</taxon>
        <taxon>Chalcidoidea</taxon>
        <taxon>Aphelinidae</taxon>
        <taxon>Aphelininae</taxon>
        <taxon>Eretmocerus</taxon>
    </lineage>
</organism>
<dbReference type="Proteomes" id="UP001239111">
    <property type="component" value="Chromosome 2"/>
</dbReference>
<accession>A0ACC2P3Q5</accession>